<protein>
    <submittedName>
        <fullName evidence="1">Uncharacterized protein</fullName>
    </submittedName>
</protein>
<proteinExistence type="predicted"/>
<reference evidence="1 2" key="1">
    <citation type="submission" date="2018-06" db="EMBL/GenBank/DDBJ databases">
        <title>Sphaerisporangium craniellae sp. nov., isolated from a marine sponge in the South China Sea.</title>
        <authorList>
            <person name="Li L."/>
        </authorList>
    </citation>
    <scope>NUCLEOTIDE SEQUENCE [LARGE SCALE GENOMIC DNA]</scope>
    <source>
        <strain evidence="1 2">CCTCC AA 208026</strain>
    </source>
</reference>
<name>A0A367F4Z7_9ACTN</name>
<gene>
    <name evidence="1" type="ORF">DQ384_31325</name>
</gene>
<evidence type="ECO:0000313" key="2">
    <source>
        <dbReference type="Proteomes" id="UP000253094"/>
    </source>
</evidence>
<accession>A0A367F4Z7</accession>
<dbReference type="OrthoDB" id="3541354at2"/>
<dbReference type="RefSeq" id="WP_114032488.1">
    <property type="nucleotide sequence ID" value="NZ_QOIL01000022.1"/>
</dbReference>
<sequence length="98" mass="11280">MTALTASSGHADHGPHVPKAREGCRRVAWFPPMNAESRPRILRWTCECRSRVYYLVVGGGRAYVRRSDKQAGLDHETARMRYREVDRLWTEILLGLAR</sequence>
<dbReference type="EMBL" id="QOIL01000022">
    <property type="protein sequence ID" value="RCG25361.1"/>
    <property type="molecule type" value="Genomic_DNA"/>
</dbReference>
<organism evidence="1 2">
    <name type="scientific">Sphaerisporangium album</name>
    <dbReference type="NCBI Taxonomy" id="509200"/>
    <lineage>
        <taxon>Bacteria</taxon>
        <taxon>Bacillati</taxon>
        <taxon>Actinomycetota</taxon>
        <taxon>Actinomycetes</taxon>
        <taxon>Streptosporangiales</taxon>
        <taxon>Streptosporangiaceae</taxon>
        <taxon>Sphaerisporangium</taxon>
    </lineage>
</organism>
<dbReference type="Proteomes" id="UP000253094">
    <property type="component" value="Unassembled WGS sequence"/>
</dbReference>
<keyword evidence="2" id="KW-1185">Reference proteome</keyword>
<evidence type="ECO:0000313" key="1">
    <source>
        <dbReference type="EMBL" id="RCG25361.1"/>
    </source>
</evidence>
<dbReference type="AlphaFoldDB" id="A0A367F4Z7"/>
<comment type="caution">
    <text evidence="1">The sequence shown here is derived from an EMBL/GenBank/DDBJ whole genome shotgun (WGS) entry which is preliminary data.</text>
</comment>